<feature type="domain" description="HTH cro/C1-type" evidence="2">
    <location>
        <begin position="10"/>
        <end position="64"/>
    </location>
</feature>
<dbReference type="InterPro" id="IPR013096">
    <property type="entry name" value="Cupin_2"/>
</dbReference>
<comment type="caution">
    <text evidence="3">The sequence shown here is derived from an EMBL/GenBank/DDBJ whole genome shotgun (WGS) entry which is preliminary data.</text>
</comment>
<evidence type="ECO:0000259" key="2">
    <source>
        <dbReference type="PROSITE" id="PS50943"/>
    </source>
</evidence>
<dbReference type="PANTHER" id="PTHR46797">
    <property type="entry name" value="HTH-TYPE TRANSCRIPTIONAL REGULATOR"/>
    <property type="match status" value="1"/>
</dbReference>
<dbReference type="PROSITE" id="PS50943">
    <property type="entry name" value="HTH_CROC1"/>
    <property type="match status" value="1"/>
</dbReference>
<protein>
    <recommendedName>
        <fullName evidence="2">HTH cro/C1-type domain-containing protein</fullName>
    </recommendedName>
</protein>
<dbReference type="AlphaFoldDB" id="A0A2U3D9B5"/>
<dbReference type="InterPro" id="IPR050807">
    <property type="entry name" value="TransReg_Diox_bact_type"/>
</dbReference>
<dbReference type="CDD" id="cd00093">
    <property type="entry name" value="HTH_XRE"/>
    <property type="match status" value="1"/>
</dbReference>
<sequence length="186" mass="21097">MDLVVLGRRLREARLNKGFTQQELADRCGFTKSMLSKIENGHSPAALATLSRIAKNLDLSLAWFLQEEEEENALVIVPADKRGIRSGSQEIGYTYETLSNRSRFSTIEPTVITVPAILENFELFTHDEDEFIFVLEGQISLLYDGTLNLMSSGDSAYFEGRKPHIFLPVNQQEAKVLTIFIQRNQR</sequence>
<dbReference type="InterPro" id="IPR001387">
    <property type="entry name" value="Cro/C1-type_HTH"/>
</dbReference>
<dbReference type="SUPFAM" id="SSF47413">
    <property type="entry name" value="lambda repressor-like DNA-binding domains"/>
    <property type="match status" value="1"/>
</dbReference>
<dbReference type="InterPro" id="IPR011051">
    <property type="entry name" value="RmlC_Cupin_sf"/>
</dbReference>
<dbReference type="EMBL" id="MPDK01000008">
    <property type="protein sequence ID" value="PWI57866.1"/>
    <property type="molecule type" value="Genomic_DNA"/>
</dbReference>
<organism evidence="3 4">
    <name type="scientific">Sulfoacidibacillus thermotolerans</name>
    <name type="common">Acidibacillus sulfuroxidans</name>
    <dbReference type="NCBI Taxonomy" id="1765684"/>
    <lineage>
        <taxon>Bacteria</taxon>
        <taxon>Bacillati</taxon>
        <taxon>Bacillota</taxon>
        <taxon>Bacilli</taxon>
        <taxon>Bacillales</taxon>
        <taxon>Alicyclobacillaceae</taxon>
        <taxon>Sulfoacidibacillus</taxon>
    </lineage>
</organism>
<dbReference type="Proteomes" id="UP000245380">
    <property type="component" value="Unassembled WGS sequence"/>
</dbReference>
<keyword evidence="1" id="KW-0238">DNA-binding</keyword>
<dbReference type="Pfam" id="PF01381">
    <property type="entry name" value="HTH_3"/>
    <property type="match status" value="1"/>
</dbReference>
<dbReference type="CDD" id="cd02209">
    <property type="entry name" value="cupin_XRE_C"/>
    <property type="match status" value="1"/>
</dbReference>
<dbReference type="Pfam" id="PF07883">
    <property type="entry name" value="Cupin_2"/>
    <property type="match status" value="1"/>
</dbReference>
<dbReference type="PANTHER" id="PTHR46797:SF19">
    <property type="entry name" value="BLL2473 PROTEIN"/>
    <property type="match status" value="1"/>
</dbReference>
<evidence type="ECO:0000256" key="1">
    <source>
        <dbReference type="ARBA" id="ARBA00023125"/>
    </source>
</evidence>
<evidence type="ECO:0000313" key="4">
    <source>
        <dbReference type="Proteomes" id="UP000245380"/>
    </source>
</evidence>
<dbReference type="OrthoDB" id="34624at2"/>
<dbReference type="InterPro" id="IPR014710">
    <property type="entry name" value="RmlC-like_jellyroll"/>
</dbReference>
<reference evidence="3 4" key="1">
    <citation type="submission" date="2016-11" db="EMBL/GenBank/DDBJ databases">
        <title>Comparative genomics of Acidibacillus ferroxidans species.</title>
        <authorList>
            <person name="Oliveira G."/>
            <person name="Nunes G."/>
            <person name="Oliveira R."/>
            <person name="Araujo F."/>
            <person name="Salim A."/>
            <person name="Scholte L."/>
            <person name="Morais D."/>
            <person name="Nancucheo I."/>
            <person name="Johnson D.B."/>
            <person name="Grail B."/>
            <person name="Bittencourt J."/>
            <person name="Valadares R."/>
        </authorList>
    </citation>
    <scope>NUCLEOTIDE SEQUENCE [LARGE SCALE GENOMIC DNA]</scope>
    <source>
        <strain evidence="3 4">Y002</strain>
    </source>
</reference>
<accession>A0A2U3D9B5</accession>
<dbReference type="SMART" id="SM00530">
    <property type="entry name" value="HTH_XRE"/>
    <property type="match status" value="1"/>
</dbReference>
<dbReference type="Gene3D" id="2.60.120.10">
    <property type="entry name" value="Jelly Rolls"/>
    <property type="match status" value="1"/>
</dbReference>
<dbReference type="Gene3D" id="1.10.260.40">
    <property type="entry name" value="lambda repressor-like DNA-binding domains"/>
    <property type="match status" value="1"/>
</dbReference>
<dbReference type="GO" id="GO:0005829">
    <property type="term" value="C:cytosol"/>
    <property type="evidence" value="ECO:0007669"/>
    <property type="project" value="TreeGrafter"/>
</dbReference>
<dbReference type="InterPro" id="IPR010982">
    <property type="entry name" value="Lambda_DNA-bd_dom_sf"/>
</dbReference>
<keyword evidence="4" id="KW-1185">Reference proteome</keyword>
<proteinExistence type="predicted"/>
<gene>
    <name evidence="3" type="ORF">BM613_06705</name>
</gene>
<dbReference type="GO" id="GO:0003677">
    <property type="term" value="F:DNA binding"/>
    <property type="evidence" value="ECO:0007669"/>
    <property type="project" value="UniProtKB-KW"/>
</dbReference>
<dbReference type="SUPFAM" id="SSF51182">
    <property type="entry name" value="RmlC-like cupins"/>
    <property type="match status" value="1"/>
</dbReference>
<dbReference type="RefSeq" id="WP_109430403.1">
    <property type="nucleotide sequence ID" value="NZ_MPDK01000008.1"/>
</dbReference>
<evidence type="ECO:0000313" key="3">
    <source>
        <dbReference type="EMBL" id="PWI57866.1"/>
    </source>
</evidence>
<name>A0A2U3D9B5_SULT2</name>
<dbReference type="GO" id="GO:0003700">
    <property type="term" value="F:DNA-binding transcription factor activity"/>
    <property type="evidence" value="ECO:0007669"/>
    <property type="project" value="TreeGrafter"/>
</dbReference>